<dbReference type="SUPFAM" id="SSF54060">
    <property type="entry name" value="His-Me finger endonucleases"/>
    <property type="match status" value="1"/>
</dbReference>
<accession>A0ABQ2AQL3</accession>
<keyword evidence="6" id="KW-1185">Reference proteome</keyword>
<feature type="signal peptide" evidence="4">
    <location>
        <begin position="1"/>
        <end position="20"/>
    </location>
</feature>
<dbReference type="PANTHER" id="PTHR33607:SF2">
    <property type="entry name" value="ENDONUCLEASE-1"/>
    <property type="match status" value="1"/>
</dbReference>
<dbReference type="Pfam" id="PF04231">
    <property type="entry name" value="Endonuclease_1"/>
    <property type="match status" value="1"/>
</dbReference>
<evidence type="ECO:0000256" key="3">
    <source>
        <dbReference type="ARBA" id="ARBA00022801"/>
    </source>
</evidence>
<dbReference type="RefSeq" id="WP_093984765.1">
    <property type="nucleotide sequence ID" value="NZ_BMDE01000005.1"/>
</dbReference>
<name>A0ABQ2AQL3_9PSED</name>
<evidence type="ECO:0000256" key="1">
    <source>
        <dbReference type="ARBA" id="ARBA00006429"/>
    </source>
</evidence>
<evidence type="ECO:0000313" key="6">
    <source>
        <dbReference type="Proteomes" id="UP000655550"/>
    </source>
</evidence>
<comment type="similarity">
    <text evidence="1">Belongs to the EndA/NucM nuclease family.</text>
</comment>
<keyword evidence="4" id="KW-0732">Signal</keyword>
<dbReference type="PANTHER" id="PTHR33607">
    <property type="entry name" value="ENDONUCLEASE-1"/>
    <property type="match status" value="1"/>
</dbReference>
<dbReference type="InterPro" id="IPR044925">
    <property type="entry name" value="His-Me_finger_sf"/>
</dbReference>
<reference evidence="6" key="1">
    <citation type="journal article" date="2019" name="Int. J. Syst. Evol. Microbiol.">
        <title>The Global Catalogue of Microorganisms (GCM) 10K type strain sequencing project: providing services to taxonomists for standard genome sequencing and annotation.</title>
        <authorList>
            <consortium name="The Broad Institute Genomics Platform"/>
            <consortium name="The Broad Institute Genome Sequencing Center for Infectious Disease"/>
            <person name="Wu L."/>
            <person name="Ma J."/>
        </authorList>
    </citation>
    <scope>NUCLEOTIDE SEQUENCE [LARGE SCALE GENOMIC DNA]</scope>
    <source>
        <strain evidence="6">CCM 8778</strain>
    </source>
</reference>
<gene>
    <name evidence="5" type="ORF">GCM10007363_18410</name>
</gene>
<feature type="chain" id="PRO_5046022776" description="Endonuclease I" evidence="4">
    <location>
        <begin position="21"/>
        <end position="217"/>
    </location>
</feature>
<keyword evidence="3" id="KW-0378">Hydrolase</keyword>
<keyword evidence="2" id="KW-0540">Nuclease</keyword>
<dbReference type="EMBL" id="BMDE01000005">
    <property type="protein sequence ID" value="GGH93548.1"/>
    <property type="molecule type" value="Genomic_DNA"/>
</dbReference>
<dbReference type="Proteomes" id="UP000655550">
    <property type="component" value="Unassembled WGS sequence"/>
</dbReference>
<sequence length="217" mass="24133">MRSLAIALSCLALSSPAALASGQNQLDDAEQAIAQHFWSLYPQGGTTLYCATPFSGAHSTFTAAAVFSERQIKQAMRCATSNQCTVVNPKYPYMLADLHNYYPALTRVEQARRGAAFGTLAEQVEPRFADLDCAVKIKHKTIEPPDTAKGNVARAMFYMHEEYNLRLPGNLEELKAWHRMDPPDSEEQARNERIAQIQGTRNRFIDNPALADTLGRE</sequence>
<evidence type="ECO:0008006" key="7">
    <source>
        <dbReference type="Google" id="ProtNLM"/>
    </source>
</evidence>
<comment type="caution">
    <text evidence="5">The sequence shown here is derived from an EMBL/GenBank/DDBJ whole genome shotgun (WGS) entry which is preliminary data.</text>
</comment>
<protein>
    <recommendedName>
        <fullName evidence="7">Endonuclease I</fullName>
    </recommendedName>
</protein>
<evidence type="ECO:0000313" key="5">
    <source>
        <dbReference type="EMBL" id="GGH93548.1"/>
    </source>
</evidence>
<dbReference type="InterPro" id="IPR007346">
    <property type="entry name" value="Endonuclease-I"/>
</dbReference>
<evidence type="ECO:0000256" key="4">
    <source>
        <dbReference type="SAM" id="SignalP"/>
    </source>
</evidence>
<proteinExistence type="inferred from homology"/>
<organism evidence="5 6">
    <name type="scientific">Pseudomonas fluvialis</name>
    <dbReference type="NCBI Taxonomy" id="1793966"/>
    <lineage>
        <taxon>Bacteria</taxon>
        <taxon>Pseudomonadati</taxon>
        <taxon>Pseudomonadota</taxon>
        <taxon>Gammaproteobacteria</taxon>
        <taxon>Pseudomonadales</taxon>
        <taxon>Pseudomonadaceae</taxon>
        <taxon>Pseudomonas</taxon>
    </lineage>
</organism>
<evidence type="ECO:0000256" key="2">
    <source>
        <dbReference type="ARBA" id="ARBA00022722"/>
    </source>
</evidence>